<proteinExistence type="predicted"/>
<organism evidence="1 2">
    <name type="scientific">Sphingomonas guangdongensis</name>
    <dbReference type="NCBI Taxonomy" id="1141890"/>
    <lineage>
        <taxon>Bacteria</taxon>
        <taxon>Pseudomonadati</taxon>
        <taxon>Pseudomonadota</taxon>
        <taxon>Alphaproteobacteria</taxon>
        <taxon>Sphingomonadales</taxon>
        <taxon>Sphingomonadaceae</taxon>
        <taxon>Sphingomonas</taxon>
    </lineage>
</organism>
<keyword evidence="2" id="KW-1185">Reference proteome</keyword>
<gene>
    <name evidence="1" type="ORF">SAMN06297144_1260</name>
</gene>
<dbReference type="AlphaFoldDB" id="A0A285QH85"/>
<evidence type="ECO:0000313" key="2">
    <source>
        <dbReference type="Proteomes" id="UP000219494"/>
    </source>
</evidence>
<evidence type="ECO:0000313" key="1">
    <source>
        <dbReference type="EMBL" id="SOB80834.1"/>
    </source>
</evidence>
<dbReference type="OrthoDB" id="7429071at2"/>
<dbReference type="EMBL" id="OBMI01000001">
    <property type="protein sequence ID" value="SOB80834.1"/>
    <property type="molecule type" value="Genomic_DNA"/>
</dbReference>
<accession>A0A285QH85</accession>
<sequence length="114" mass="12226">MILAALLLLQTAPSDDIVVTAGRLERFKASLTANGCKVRTSTGDAALDRIGCEAMQTCFPQYQSRYQATGERRLKASTRKVMRAALNGELTNCVDGEHRRGIAALAAARKATNG</sequence>
<dbReference type="Proteomes" id="UP000219494">
    <property type="component" value="Unassembled WGS sequence"/>
</dbReference>
<name>A0A285QH85_9SPHN</name>
<reference evidence="1 2" key="1">
    <citation type="submission" date="2017-07" db="EMBL/GenBank/DDBJ databases">
        <authorList>
            <person name="Sun Z.S."/>
            <person name="Albrecht U."/>
            <person name="Echele G."/>
            <person name="Lee C.C."/>
        </authorList>
    </citation>
    <scope>NUCLEOTIDE SEQUENCE [LARGE SCALE GENOMIC DNA]</scope>
    <source>
        <strain evidence="1 2">CGMCC 1.12672</strain>
    </source>
</reference>
<dbReference type="RefSeq" id="WP_097063057.1">
    <property type="nucleotide sequence ID" value="NZ_OBMI01000001.1"/>
</dbReference>
<protein>
    <submittedName>
        <fullName evidence="1">Uncharacterized protein</fullName>
    </submittedName>
</protein>